<evidence type="ECO:0000256" key="4">
    <source>
        <dbReference type="PROSITE-ProRule" id="PRU00335"/>
    </source>
</evidence>
<dbReference type="Gene3D" id="1.10.357.10">
    <property type="entry name" value="Tetracycline Repressor, domain 2"/>
    <property type="match status" value="1"/>
</dbReference>
<evidence type="ECO:0000256" key="2">
    <source>
        <dbReference type="ARBA" id="ARBA00023125"/>
    </source>
</evidence>
<reference evidence="6 7" key="1">
    <citation type="submission" date="2016-10" db="EMBL/GenBank/DDBJ databases">
        <authorList>
            <person name="de Groot N.N."/>
        </authorList>
    </citation>
    <scope>NUCLEOTIDE SEQUENCE [LARGE SCALE GENOMIC DNA]</scope>
    <source>
        <strain evidence="6 7">CPCC 202699</strain>
    </source>
</reference>
<dbReference type="STRING" id="589385.SAMN05421504_114114"/>
<name>A0A1H3SLN4_9PSEU</name>
<feature type="domain" description="HTH tetR-type" evidence="5">
    <location>
        <begin position="4"/>
        <end position="63"/>
    </location>
</feature>
<dbReference type="Proteomes" id="UP000199515">
    <property type="component" value="Unassembled WGS sequence"/>
</dbReference>
<evidence type="ECO:0000256" key="1">
    <source>
        <dbReference type="ARBA" id="ARBA00023015"/>
    </source>
</evidence>
<dbReference type="AlphaFoldDB" id="A0A1H3SLN4"/>
<proteinExistence type="predicted"/>
<evidence type="ECO:0000256" key="3">
    <source>
        <dbReference type="ARBA" id="ARBA00023163"/>
    </source>
</evidence>
<dbReference type="PANTHER" id="PTHR47506">
    <property type="entry name" value="TRANSCRIPTIONAL REGULATORY PROTEIN"/>
    <property type="match status" value="1"/>
</dbReference>
<dbReference type="InterPro" id="IPR001647">
    <property type="entry name" value="HTH_TetR"/>
</dbReference>
<dbReference type="RefSeq" id="WP_091299401.1">
    <property type="nucleotide sequence ID" value="NZ_FNON01000014.1"/>
</dbReference>
<dbReference type="SUPFAM" id="SSF46689">
    <property type="entry name" value="Homeodomain-like"/>
    <property type="match status" value="1"/>
</dbReference>
<dbReference type="GO" id="GO:0003677">
    <property type="term" value="F:DNA binding"/>
    <property type="evidence" value="ECO:0007669"/>
    <property type="project" value="UniProtKB-UniRule"/>
</dbReference>
<dbReference type="PROSITE" id="PS50977">
    <property type="entry name" value="HTH_TETR_2"/>
    <property type="match status" value="1"/>
</dbReference>
<keyword evidence="3" id="KW-0804">Transcription</keyword>
<dbReference type="InterPro" id="IPR036271">
    <property type="entry name" value="Tet_transcr_reg_TetR-rel_C_sf"/>
</dbReference>
<dbReference type="Pfam" id="PF00440">
    <property type="entry name" value="TetR_N"/>
    <property type="match status" value="1"/>
</dbReference>
<organism evidence="6 7">
    <name type="scientific">Amycolatopsis xylanica</name>
    <dbReference type="NCBI Taxonomy" id="589385"/>
    <lineage>
        <taxon>Bacteria</taxon>
        <taxon>Bacillati</taxon>
        <taxon>Actinomycetota</taxon>
        <taxon>Actinomycetes</taxon>
        <taxon>Pseudonocardiales</taxon>
        <taxon>Pseudonocardiaceae</taxon>
        <taxon>Amycolatopsis</taxon>
    </lineage>
</organism>
<dbReference type="OrthoDB" id="4214267at2"/>
<keyword evidence="7" id="KW-1185">Reference proteome</keyword>
<sequence>MTKTPTRDRLLDTAAEFFYRDGVHIGIDALCKAAGVSKRSMYQLFDTKDEVMAASLDRIAGDYEAKLLPPADDGRSHYDRVLYVFEQLDEASATDTYRGCPFVSTAFELKDPEHPASVVARRHKQSLTDFFRAEAELAGITDPDLLAIQLTMVFDGAGARVVVRAEPLRGLAKATATAVLAASGWHGSGQ</sequence>
<protein>
    <submittedName>
        <fullName evidence="6">DNA-binding transcriptional regulator, AcrR family</fullName>
    </submittedName>
</protein>
<feature type="DNA-binding region" description="H-T-H motif" evidence="4">
    <location>
        <begin position="26"/>
        <end position="45"/>
    </location>
</feature>
<keyword evidence="2 4" id="KW-0238">DNA-binding</keyword>
<dbReference type="PANTHER" id="PTHR47506:SF1">
    <property type="entry name" value="HTH-TYPE TRANSCRIPTIONAL REGULATOR YJDC"/>
    <property type="match status" value="1"/>
</dbReference>
<evidence type="ECO:0000313" key="6">
    <source>
        <dbReference type="EMBL" id="SDZ38854.1"/>
    </source>
</evidence>
<evidence type="ECO:0000259" key="5">
    <source>
        <dbReference type="PROSITE" id="PS50977"/>
    </source>
</evidence>
<evidence type="ECO:0000313" key="7">
    <source>
        <dbReference type="Proteomes" id="UP000199515"/>
    </source>
</evidence>
<dbReference type="EMBL" id="FNON01000014">
    <property type="protein sequence ID" value="SDZ38854.1"/>
    <property type="molecule type" value="Genomic_DNA"/>
</dbReference>
<gene>
    <name evidence="6" type="ORF">SAMN05421504_114114</name>
</gene>
<dbReference type="SUPFAM" id="SSF48498">
    <property type="entry name" value="Tetracyclin repressor-like, C-terminal domain"/>
    <property type="match status" value="1"/>
</dbReference>
<accession>A0A1H3SLN4</accession>
<keyword evidence="1" id="KW-0805">Transcription regulation</keyword>
<dbReference type="PRINTS" id="PR00455">
    <property type="entry name" value="HTHTETR"/>
</dbReference>
<dbReference type="InterPro" id="IPR009057">
    <property type="entry name" value="Homeodomain-like_sf"/>
</dbReference>